<dbReference type="RefSeq" id="WP_254296362.1">
    <property type="nucleotide sequence ID" value="NZ_JAMLDX010000022.1"/>
</dbReference>
<dbReference type="Gene3D" id="3.40.50.720">
    <property type="entry name" value="NAD(P)-binding Rossmann-like Domain"/>
    <property type="match status" value="1"/>
</dbReference>
<evidence type="ECO:0000313" key="16">
    <source>
        <dbReference type="Proteomes" id="UP001139451"/>
    </source>
</evidence>
<evidence type="ECO:0000256" key="6">
    <source>
        <dbReference type="ARBA" id="ARBA00022801"/>
    </source>
</evidence>
<evidence type="ECO:0000256" key="5">
    <source>
        <dbReference type="ARBA" id="ARBA00022755"/>
    </source>
</evidence>
<keyword evidence="5 12" id="KW-0658">Purine biosynthesis</keyword>
<keyword evidence="10 12" id="KW-0486">Methionine biosynthesis</keyword>
<name>A0A9X2HVF8_9SPHN</name>
<evidence type="ECO:0000259" key="14">
    <source>
        <dbReference type="Pfam" id="PF02882"/>
    </source>
</evidence>
<dbReference type="PROSITE" id="PS00767">
    <property type="entry name" value="THF_DHG_CYH_2"/>
    <property type="match status" value="1"/>
</dbReference>
<keyword evidence="7 12" id="KW-0521">NADP</keyword>
<evidence type="ECO:0000256" key="8">
    <source>
        <dbReference type="ARBA" id="ARBA00023002"/>
    </source>
</evidence>
<dbReference type="GO" id="GO:0004488">
    <property type="term" value="F:methylenetetrahydrofolate dehydrogenase (NADP+) activity"/>
    <property type="evidence" value="ECO:0007669"/>
    <property type="project" value="UniProtKB-UniRule"/>
</dbReference>
<evidence type="ECO:0000256" key="9">
    <source>
        <dbReference type="ARBA" id="ARBA00023102"/>
    </source>
</evidence>
<dbReference type="EC" id="1.5.1.5" evidence="12"/>
<comment type="caution">
    <text evidence="15">The sequence shown here is derived from an EMBL/GenBank/DDBJ whole genome shotgun (WGS) entry which is preliminary data.</text>
</comment>
<gene>
    <name evidence="12 15" type="primary">folD</name>
    <name evidence="15" type="ORF">M9978_20080</name>
</gene>
<dbReference type="GO" id="GO:0004477">
    <property type="term" value="F:methenyltetrahydrofolate cyclohydrolase activity"/>
    <property type="evidence" value="ECO:0007669"/>
    <property type="project" value="UniProtKB-UniRule"/>
</dbReference>
<comment type="caution">
    <text evidence="12">Lacks conserved residue(s) required for the propagation of feature annotation.</text>
</comment>
<dbReference type="NCBIfam" id="NF010783">
    <property type="entry name" value="PRK14186.1"/>
    <property type="match status" value="1"/>
</dbReference>
<dbReference type="InterPro" id="IPR046346">
    <property type="entry name" value="Aminoacid_DH-like_N_sf"/>
</dbReference>
<feature type="binding site" evidence="12">
    <location>
        <begin position="174"/>
        <end position="176"/>
    </location>
    <ligand>
        <name>NADP(+)</name>
        <dbReference type="ChEBI" id="CHEBI:58349"/>
    </ligand>
</feature>
<organism evidence="15 16">
    <name type="scientific">Sphingomonas tagetis</name>
    <dbReference type="NCBI Taxonomy" id="2949092"/>
    <lineage>
        <taxon>Bacteria</taxon>
        <taxon>Pseudomonadati</taxon>
        <taxon>Pseudomonadota</taxon>
        <taxon>Alphaproteobacteria</taxon>
        <taxon>Sphingomonadales</taxon>
        <taxon>Sphingomonadaceae</taxon>
        <taxon>Sphingomonas</taxon>
    </lineage>
</organism>
<comment type="catalytic activity">
    <reaction evidence="12">
        <text>(6R)-5,10-methylene-5,6,7,8-tetrahydrofolate + NADP(+) = (6R)-5,10-methenyltetrahydrofolate + NADPH</text>
        <dbReference type="Rhea" id="RHEA:22812"/>
        <dbReference type="ChEBI" id="CHEBI:15636"/>
        <dbReference type="ChEBI" id="CHEBI:57455"/>
        <dbReference type="ChEBI" id="CHEBI:57783"/>
        <dbReference type="ChEBI" id="CHEBI:58349"/>
        <dbReference type="EC" id="1.5.1.5"/>
    </reaction>
</comment>
<dbReference type="Pfam" id="PF02882">
    <property type="entry name" value="THF_DHG_CYH_C"/>
    <property type="match status" value="1"/>
</dbReference>
<dbReference type="PROSITE" id="PS00766">
    <property type="entry name" value="THF_DHG_CYH_1"/>
    <property type="match status" value="1"/>
</dbReference>
<accession>A0A9X2HVF8</accession>
<dbReference type="Proteomes" id="UP001139451">
    <property type="component" value="Unassembled WGS sequence"/>
</dbReference>
<evidence type="ECO:0000256" key="12">
    <source>
        <dbReference type="HAMAP-Rule" id="MF_01576"/>
    </source>
</evidence>
<evidence type="ECO:0000259" key="13">
    <source>
        <dbReference type="Pfam" id="PF00763"/>
    </source>
</evidence>
<comment type="similarity">
    <text evidence="12">Belongs to the tetrahydrofolate dehydrogenase/cyclohydrolase family.</text>
</comment>
<dbReference type="CDD" id="cd01080">
    <property type="entry name" value="NAD_bind_m-THF_DH_Cyclohyd"/>
    <property type="match status" value="1"/>
</dbReference>
<keyword evidence="16" id="KW-1185">Reference proteome</keyword>
<dbReference type="InterPro" id="IPR036291">
    <property type="entry name" value="NAD(P)-bd_dom_sf"/>
</dbReference>
<feature type="domain" description="Tetrahydrofolate dehydrogenase/cyclohydrolase catalytic" evidence="13">
    <location>
        <begin position="14"/>
        <end position="129"/>
    </location>
</feature>
<dbReference type="NCBIfam" id="NF010785">
    <property type="entry name" value="PRK14188.1"/>
    <property type="match status" value="1"/>
</dbReference>
<dbReference type="EC" id="3.5.4.9" evidence="12"/>
<protein>
    <recommendedName>
        <fullName evidence="12">Bifunctional protein FolD</fullName>
    </recommendedName>
    <domain>
        <recommendedName>
            <fullName evidence="12">Methylenetetrahydrofolate dehydrogenase</fullName>
            <ecNumber evidence="12">1.5.1.5</ecNumber>
        </recommendedName>
    </domain>
    <domain>
        <recommendedName>
            <fullName evidence="12">Methenyltetrahydrofolate cyclohydrolase</fullName>
            <ecNumber evidence="12">3.5.4.9</ecNumber>
        </recommendedName>
    </domain>
</protein>
<dbReference type="GO" id="GO:0000105">
    <property type="term" value="P:L-histidine biosynthetic process"/>
    <property type="evidence" value="ECO:0007669"/>
    <property type="project" value="UniProtKB-KW"/>
</dbReference>
<dbReference type="InterPro" id="IPR020867">
    <property type="entry name" value="THF_DH/CycHdrlase_CS"/>
</dbReference>
<dbReference type="NCBIfam" id="NF008058">
    <property type="entry name" value="PRK10792.1"/>
    <property type="match status" value="1"/>
</dbReference>
<dbReference type="HAMAP" id="MF_01576">
    <property type="entry name" value="THF_DHG_CYH"/>
    <property type="match status" value="1"/>
</dbReference>
<dbReference type="InterPro" id="IPR000672">
    <property type="entry name" value="THF_DH/CycHdrlase"/>
</dbReference>
<comment type="function">
    <text evidence="12">Catalyzes the oxidation of 5,10-methylenetetrahydrofolate to 5,10-methenyltetrahydrofolate and then the hydrolysis of 5,10-methenyltetrahydrofolate to 10-formyltetrahydrofolate.</text>
</comment>
<keyword evidence="8 12" id="KW-0560">Oxidoreductase</keyword>
<dbReference type="GO" id="GO:0035999">
    <property type="term" value="P:tetrahydrofolate interconversion"/>
    <property type="evidence" value="ECO:0007669"/>
    <property type="project" value="UniProtKB-UniRule"/>
</dbReference>
<dbReference type="GO" id="GO:0009086">
    <property type="term" value="P:methionine biosynthetic process"/>
    <property type="evidence" value="ECO:0007669"/>
    <property type="project" value="UniProtKB-KW"/>
</dbReference>
<proteinExistence type="inferred from homology"/>
<evidence type="ECO:0000256" key="4">
    <source>
        <dbReference type="ARBA" id="ARBA00022605"/>
    </source>
</evidence>
<dbReference type="InterPro" id="IPR020631">
    <property type="entry name" value="THF_DH/CycHdrlase_NAD-bd_dom"/>
</dbReference>
<dbReference type="FunFam" id="3.40.50.10860:FF:000005">
    <property type="entry name" value="C-1-tetrahydrofolate synthase, cytoplasmic, putative"/>
    <property type="match status" value="1"/>
</dbReference>
<reference evidence="15" key="1">
    <citation type="submission" date="2022-05" db="EMBL/GenBank/DDBJ databases">
        <title>Sphingomonas sp. strain MG17 Genome sequencing and assembly.</title>
        <authorList>
            <person name="Kim I."/>
        </authorList>
    </citation>
    <scope>NUCLEOTIDE SEQUENCE</scope>
    <source>
        <strain evidence="15">MG17</strain>
    </source>
</reference>
<evidence type="ECO:0000256" key="7">
    <source>
        <dbReference type="ARBA" id="ARBA00022857"/>
    </source>
</evidence>
<evidence type="ECO:0000256" key="2">
    <source>
        <dbReference type="ARBA" id="ARBA00011738"/>
    </source>
</evidence>
<evidence type="ECO:0000313" key="15">
    <source>
        <dbReference type="EMBL" id="MCP3732720.1"/>
    </source>
</evidence>
<dbReference type="PANTHER" id="PTHR48099">
    <property type="entry name" value="C-1-TETRAHYDROFOLATE SYNTHASE, CYTOPLASMIC-RELATED"/>
    <property type="match status" value="1"/>
</dbReference>
<evidence type="ECO:0000256" key="11">
    <source>
        <dbReference type="ARBA" id="ARBA00023268"/>
    </source>
</evidence>
<feature type="domain" description="Tetrahydrofolate dehydrogenase/cyclohydrolase NAD(P)-binding" evidence="14">
    <location>
        <begin position="148"/>
        <end position="295"/>
    </location>
</feature>
<keyword evidence="4 12" id="KW-0028">Amino-acid biosynthesis</keyword>
<comment type="catalytic activity">
    <reaction evidence="12">
        <text>(6R)-5,10-methenyltetrahydrofolate + H2O = (6R)-10-formyltetrahydrofolate + H(+)</text>
        <dbReference type="Rhea" id="RHEA:23700"/>
        <dbReference type="ChEBI" id="CHEBI:15377"/>
        <dbReference type="ChEBI" id="CHEBI:15378"/>
        <dbReference type="ChEBI" id="CHEBI:57455"/>
        <dbReference type="ChEBI" id="CHEBI:195366"/>
        <dbReference type="EC" id="3.5.4.9"/>
    </reaction>
</comment>
<keyword evidence="6 12" id="KW-0378">Hydrolase</keyword>
<dbReference type="PRINTS" id="PR00085">
    <property type="entry name" value="THFDHDRGNASE"/>
</dbReference>
<dbReference type="Pfam" id="PF00763">
    <property type="entry name" value="THF_DHG_CYH"/>
    <property type="match status" value="1"/>
</dbReference>
<dbReference type="AlphaFoldDB" id="A0A9X2HVF8"/>
<keyword evidence="11 12" id="KW-0511">Multifunctional enzyme</keyword>
<dbReference type="GO" id="GO:0006164">
    <property type="term" value="P:purine nucleotide biosynthetic process"/>
    <property type="evidence" value="ECO:0007669"/>
    <property type="project" value="UniProtKB-KW"/>
</dbReference>
<sequence length="306" mass="31883">MVEPSQIGPSAQIIDGKRIASERANVLRKRVTKFVAVNGAPPALAVVLVGSDPASAIYVRRKGEQCQAVGIESIQHRLPHDTTEASLLYLIAQLNRDAGVHGMLVQLPLPAHIGADKVLAAIDPDKDVDGFHVTNAGQLALGKPRLAPCTPLGCMLLLRELGTELRGKHAVVIGRSTIVGRPMAQLLLIADCTVTIAHRHTTDLAALCRAADIVVSAVGIPALVRGDWIRPGAIVIDVGINRVPDPRSGTGATRIVGDVAFEEAVGHAGAITPVPGGVGPMTISCLLENTLQAAELIEGRLAGTLG</sequence>
<dbReference type="GO" id="GO:0005829">
    <property type="term" value="C:cytosol"/>
    <property type="evidence" value="ECO:0007669"/>
    <property type="project" value="TreeGrafter"/>
</dbReference>
<evidence type="ECO:0000256" key="3">
    <source>
        <dbReference type="ARBA" id="ARBA00022563"/>
    </source>
</evidence>
<dbReference type="SUPFAM" id="SSF53223">
    <property type="entry name" value="Aminoacid dehydrogenase-like, N-terminal domain"/>
    <property type="match status" value="1"/>
</dbReference>
<dbReference type="Gene3D" id="3.40.50.10860">
    <property type="entry name" value="Leucine Dehydrogenase, chain A, domain 1"/>
    <property type="match status" value="1"/>
</dbReference>
<dbReference type="InterPro" id="IPR020630">
    <property type="entry name" value="THF_DH/CycHdrlase_cat_dom"/>
</dbReference>
<dbReference type="PANTHER" id="PTHR48099:SF5">
    <property type="entry name" value="C-1-TETRAHYDROFOLATE SYNTHASE, CYTOPLASMIC"/>
    <property type="match status" value="1"/>
</dbReference>
<dbReference type="SUPFAM" id="SSF51735">
    <property type="entry name" value="NAD(P)-binding Rossmann-fold domains"/>
    <property type="match status" value="1"/>
</dbReference>
<dbReference type="FunFam" id="3.40.50.720:FF:000006">
    <property type="entry name" value="Bifunctional protein FolD"/>
    <property type="match status" value="1"/>
</dbReference>
<comment type="subunit">
    <text evidence="2 12">Homodimer.</text>
</comment>
<comment type="pathway">
    <text evidence="1 12">One-carbon metabolism; tetrahydrofolate interconversion.</text>
</comment>
<dbReference type="EMBL" id="JAMLDX010000022">
    <property type="protein sequence ID" value="MCP3732720.1"/>
    <property type="molecule type" value="Genomic_DNA"/>
</dbReference>
<keyword evidence="9 12" id="KW-0368">Histidine biosynthesis</keyword>
<keyword evidence="3 12" id="KW-0554">One-carbon metabolism</keyword>
<evidence type="ECO:0000256" key="10">
    <source>
        <dbReference type="ARBA" id="ARBA00023167"/>
    </source>
</evidence>
<evidence type="ECO:0000256" key="1">
    <source>
        <dbReference type="ARBA" id="ARBA00004777"/>
    </source>
</evidence>
<feature type="binding site" evidence="12">
    <location>
        <position position="240"/>
    </location>
    <ligand>
        <name>NADP(+)</name>
        <dbReference type="ChEBI" id="CHEBI:58349"/>
    </ligand>
</feature>